<dbReference type="Gene3D" id="2.40.10.170">
    <property type="match status" value="1"/>
</dbReference>
<dbReference type="InterPro" id="IPR003593">
    <property type="entry name" value="AAA+_ATPase"/>
</dbReference>
<evidence type="ECO:0000256" key="1">
    <source>
        <dbReference type="ARBA" id="ARBA00004170"/>
    </source>
</evidence>
<evidence type="ECO:0000256" key="3">
    <source>
        <dbReference type="ARBA" id="ARBA00022475"/>
    </source>
</evidence>
<dbReference type="PANTHER" id="PTHR15184">
    <property type="entry name" value="ATP SYNTHASE"/>
    <property type="match status" value="1"/>
</dbReference>
<accession>A0AB39HE36</accession>
<evidence type="ECO:0000313" key="15">
    <source>
        <dbReference type="EMBL" id="XDK25064.1"/>
    </source>
</evidence>
<evidence type="ECO:0000256" key="13">
    <source>
        <dbReference type="HAMAP-Rule" id="MF_01347"/>
    </source>
</evidence>
<keyword evidence="2 13" id="KW-0813">Transport</keyword>
<evidence type="ECO:0000256" key="9">
    <source>
        <dbReference type="ARBA" id="ARBA00023136"/>
    </source>
</evidence>
<dbReference type="InterPro" id="IPR027417">
    <property type="entry name" value="P-loop_NTPase"/>
</dbReference>
<dbReference type="Pfam" id="PF00006">
    <property type="entry name" value="ATP-synt_ab"/>
    <property type="match status" value="1"/>
</dbReference>
<keyword evidence="10 13" id="KW-0139">CF(1)</keyword>
<dbReference type="InterPro" id="IPR050053">
    <property type="entry name" value="ATPase_alpha/beta_chains"/>
</dbReference>
<proteinExistence type="inferred from homology"/>
<dbReference type="FunFam" id="2.40.10.170:FF:000003">
    <property type="entry name" value="ATP synthase subunit beta"/>
    <property type="match status" value="1"/>
</dbReference>
<keyword evidence="3 13" id="KW-1003">Cell membrane</keyword>
<evidence type="ECO:0000256" key="11">
    <source>
        <dbReference type="ARBA" id="ARBA00023310"/>
    </source>
</evidence>
<dbReference type="GO" id="GO:0045259">
    <property type="term" value="C:proton-transporting ATP synthase complex"/>
    <property type="evidence" value="ECO:0007669"/>
    <property type="project" value="UniProtKB-KW"/>
</dbReference>
<keyword evidence="6 13" id="KW-0067">ATP-binding</keyword>
<name>A0AB39HE36_9VIBR</name>
<dbReference type="InterPro" id="IPR055190">
    <property type="entry name" value="ATP-synt_VA_C"/>
</dbReference>
<comment type="subcellular location">
    <subcellularLocation>
        <location evidence="13">Cell membrane</location>
        <topology evidence="13">Peripheral membrane protein</topology>
    </subcellularLocation>
    <subcellularLocation>
        <location evidence="1">Membrane</location>
        <topology evidence="1">Peripheral membrane protein</topology>
    </subcellularLocation>
</comment>
<dbReference type="SUPFAM" id="SSF52540">
    <property type="entry name" value="P-loop containing nucleoside triphosphate hydrolases"/>
    <property type="match status" value="1"/>
</dbReference>
<keyword evidence="11 13" id="KW-0066">ATP synthesis</keyword>
<protein>
    <recommendedName>
        <fullName evidence="13">ATP synthase subunit beta</fullName>
        <ecNumber evidence="13">7.1.2.2</ecNumber>
    </recommendedName>
    <alternativeName>
        <fullName evidence="13">ATP synthase F1 sector subunit beta</fullName>
    </alternativeName>
    <alternativeName>
        <fullName evidence="13">F-ATPase subunit beta</fullName>
    </alternativeName>
</protein>
<dbReference type="InterPro" id="IPR020003">
    <property type="entry name" value="ATPase_a/bsu_AS"/>
</dbReference>
<dbReference type="EC" id="7.1.2.2" evidence="13"/>
<dbReference type="KEGG" id="vih:AB0763_13190"/>
<evidence type="ECO:0000259" key="14">
    <source>
        <dbReference type="SMART" id="SM00382"/>
    </source>
</evidence>
<keyword evidence="4 13" id="KW-0547">Nucleotide-binding</keyword>
<dbReference type="NCBIfam" id="TIGR01039">
    <property type="entry name" value="atpD"/>
    <property type="match status" value="1"/>
</dbReference>
<evidence type="ECO:0000256" key="12">
    <source>
        <dbReference type="ARBA" id="ARBA00024342"/>
    </source>
</evidence>
<evidence type="ECO:0000256" key="7">
    <source>
        <dbReference type="ARBA" id="ARBA00022967"/>
    </source>
</evidence>
<dbReference type="InterPro" id="IPR005722">
    <property type="entry name" value="ATP_synth_F1_bsu"/>
</dbReference>
<dbReference type="InterPro" id="IPR004100">
    <property type="entry name" value="ATPase_F1/V1/A1_a/bsu_N"/>
</dbReference>
<comment type="function">
    <text evidence="13">Produces ATP from ADP in the presence of a proton gradient across the membrane. The catalytic sites are hosted primarily by the beta subunits.</text>
</comment>
<dbReference type="CDD" id="cd01133">
    <property type="entry name" value="F1-ATPase_beta_CD"/>
    <property type="match status" value="1"/>
</dbReference>
<sequence length="467" mass="50840">MATGKIVQIIGAVVDVEFPQSDVPSVYDALKVVDSTERLVLEVQQQLGGGTVRAIVMGSSDGLRRGMTVENTGSPISVPVGTKTLGRIMNVLGDAIDERGEVEAEETYSIHRSAPSYEEQSNATELLETGVKVIDLICPFAKGGKIGLFGGAGVGKTVNMMELINNIALQHSGLSVFAGVGERTREGNDFYYEMQEAGVVNIEKPEESKVAMVYGQMNEPPGNRLRVALTGLTMAEKFRDEGRDVLLFIDNIYRYTLAGTEVSALLGRMPSAVGYQPTLAEEMGVLQERITSTRTGSITSVQAVYVPADDLTDPSPATTFAHLDATVVLNRNIASMGLYPAIDPLDSTSRQLDPLVVGQEHYDIARGVQQTLQRYKELKDIIAILGMDELSEEDKQVVSRARKIERFLTQPYHVAEVFTGDPGIYVSLKDTLRGFKGLLDGEYDDIPEQAFMYCGAIEDAIENAKKL</sequence>
<dbReference type="SMART" id="SM00382">
    <property type="entry name" value="AAA"/>
    <property type="match status" value="1"/>
</dbReference>
<dbReference type="FunFam" id="1.10.1140.10:FF:000001">
    <property type="entry name" value="ATP synthase subunit beta"/>
    <property type="match status" value="1"/>
</dbReference>
<reference evidence="15" key="1">
    <citation type="submission" date="2024-07" db="EMBL/GenBank/DDBJ databases">
        <title>Genome Analysis of a Potential Novel Vibrio Species Secreting pH- and Thermo-stable Alginate Lyase and its Application in Producing Alginate Oligosaccharides.</title>
        <authorList>
            <person name="Huang H."/>
            <person name="Bao K."/>
        </authorList>
    </citation>
    <scope>NUCLEOTIDE SEQUENCE</scope>
    <source>
        <strain evidence="15">HB236076</strain>
    </source>
</reference>
<dbReference type="Pfam" id="PF22919">
    <property type="entry name" value="ATP-synt_VA_C"/>
    <property type="match status" value="1"/>
</dbReference>
<dbReference type="Pfam" id="PF02874">
    <property type="entry name" value="ATP-synt_ab_N"/>
    <property type="match status" value="1"/>
</dbReference>
<dbReference type="SUPFAM" id="SSF47917">
    <property type="entry name" value="C-terminal domain of alpha and beta subunits of F1 ATP synthase"/>
    <property type="match status" value="1"/>
</dbReference>
<dbReference type="AlphaFoldDB" id="A0AB39HE36"/>
<comment type="catalytic activity">
    <reaction evidence="13">
        <text>ATP + H2O + 4 H(+)(in) = ADP + phosphate + 5 H(+)(out)</text>
        <dbReference type="Rhea" id="RHEA:57720"/>
        <dbReference type="ChEBI" id="CHEBI:15377"/>
        <dbReference type="ChEBI" id="CHEBI:15378"/>
        <dbReference type="ChEBI" id="CHEBI:30616"/>
        <dbReference type="ChEBI" id="CHEBI:43474"/>
        <dbReference type="ChEBI" id="CHEBI:456216"/>
        <dbReference type="EC" id="7.1.2.2"/>
    </reaction>
</comment>
<dbReference type="GO" id="GO:0005524">
    <property type="term" value="F:ATP binding"/>
    <property type="evidence" value="ECO:0007669"/>
    <property type="project" value="UniProtKB-UniRule"/>
</dbReference>
<evidence type="ECO:0000256" key="4">
    <source>
        <dbReference type="ARBA" id="ARBA00022741"/>
    </source>
</evidence>
<dbReference type="Gene3D" id="1.10.1140.10">
    <property type="entry name" value="Bovine Mitochondrial F1-atpase, Atp Synthase Beta Chain, Chain D, domain 3"/>
    <property type="match status" value="1"/>
</dbReference>
<evidence type="ECO:0000256" key="5">
    <source>
        <dbReference type="ARBA" id="ARBA00022781"/>
    </source>
</evidence>
<evidence type="ECO:0000256" key="2">
    <source>
        <dbReference type="ARBA" id="ARBA00022448"/>
    </source>
</evidence>
<keyword evidence="8 13" id="KW-0406">Ion transport</keyword>
<keyword evidence="5 13" id="KW-0375">Hydrogen ion transport</keyword>
<gene>
    <name evidence="13 15" type="primary">atpD</name>
    <name evidence="15" type="ORF">AB0763_13190</name>
</gene>
<dbReference type="Gene3D" id="3.40.50.300">
    <property type="entry name" value="P-loop containing nucleotide triphosphate hydrolases"/>
    <property type="match status" value="1"/>
</dbReference>
<keyword evidence="9 13" id="KW-0472">Membrane</keyword>
<dbReference type="PANTHER" id="PTHR15184:SF71">
    <property type="entry name" value="ATP SYNTHASE SUBUNIT BETA, MITOCHONDRIAL"/>
    <property type="match status" value="1"/>
</dbReference>
<evidence type="ECO:0000256" key="6">
    <source>
        <dbReference type="ARBA" id="ARBA00022840"/>
    </source>
</evidence>
<dbReference type="RefSeq" id="WP_306102263.1">
    <property type="nucleotide sequence ID" value="NZ_CP162601.1"/>
</dbReference>
<evidence type="ECO:0000256" key="8">
    <source>
        <dbReference type="ARBA" id="ARBA00023065"/>
    </source>
</evidence>
<comment type="similarity">
    <text evidence="12">Belongs to the ATPase alpha/beta chains family. T3SS ATPase subfamily.</text>
</comment>
<organism evidence="15">
    <name type="scientific">Vibrio sp. HB236076</name>
    <dbReference type="NCBI Taxonomy" id="3232307"/>
    <lineage>
        <taxon>Bacteria</taxon>
        <taxon>Pseudomonadati</taxon>
        <taxon>Pseudomonadota</taxon>
        <taxon>Gammaproteobacteria</taxon>
        <taxon>Vibrionales</taxon>
        <taxon>Vibrionaceae</taxon>
        <taxon>Vibrio</taxon>
    </lineage>
</organism>
<dbReference type="HAMAP" id="MF_01347">
    <property type="entry name" value="ATP_synth_beta_bact"/>
    <property type="match status" value="1"/>
</dbReference>
<evidence type="ECO:0000256" key="10">
    <source>
        <dbReference type="ARBA" id="ARBA00023196"/>
    </source>
</evidence>
<dbReference type="EMBL" id="CP162601">
    <property type="protein sequence ID" value="XDK25064.1"/>
    <property type="molecule type" value="Genomic_DNA"/>
</dbReference>
<dbReference type="InterPro" id="IPR000194">
    <property type="entry name" value="ATPase_F1/V1/A1_a/bsu_nucl-bd"/>
</dbReference>
<feature type="domain" description="AAA+ ATPase" evidence="14">
    <location>
        <begin position="142"/>
        <end position="334"/>
    </location>
</feature>
<dbReference type="CDD" id="cd18115">
    <property type="entry name" value="ATP-synt_F1_beta_N"/>
    <property type="match status" value="1"/>
</dbReference>
<feature type="binding site" evidence="13">
    <location>
        <begin position="150"/>
        <end position="157"/>
    </location>
    <ligand>
        <name>ATP</name>
        <dbReference type="ChEBI" id="CHEBI:30616"/>
    </ligand>
</feature>
<dbReference type="InterPro" id="IPR036121">
    <property type="entry name" value="ATPase_F1/V1/A1_a/bsu_N_sf"/>
</dbReference>
<dbReference type="SUPFAM" id="SSF50615">
    <property type="entry name" value="N-terminal domain of alpha and beta subunits of F1 ATP synthase"/>
    <property type="match status" value="1"/>
</dbReference>
<dbReference type="InterPro" id="IPR024034">
    <property type="entry name" value="ATPase_F1/V1_b/a_C"/>
</dbReference>
<dbReference type="GO" id="GO:0046933">
    <property type="term" value="F:proton-transporting ATP synthase activity, rotational mechanism"/>
    <property type="evidence" value="ECO:0007669"/>
    <property type="project" value="UniProtKB-UniRule"/>
</dbReference>
<dbReference type="CDD" id="cd18110">
    <property type="entry name" value="ATP-synt_F1_beta_C"/>
    <property type="match status" value="1"/>
</dbReference>
<dbReference type="PROSITE" id="PS00152">
    <property type="entry name" value="ATPASE_ALPHA_BETA"/>
    <property type="match status" value="1"/>
</dbReference>
<dbReference type="GO" id="GO:0005886">
    <property type="term" value="C:plasma membrane"/>
    <property type="evidence" value="ECO:0007669"/>
    <property type="project" value="UniProtKB-SubCell"/>
</dbReference>
<keyword evidence="7 13" id="KW-1278">Translocase</keyword>
<dbReference type="FunFam" id="3.40.50.300:FF:000004">
    <property type="entry name" value="ATP synthase subunit beta"/>
    <property type="match status" value="1"/>
</dbReference>